<protein>
    <submittedName>
        <fullName evidence="1">Uncharacterized protein</fullName>
    </submittedName>
</protein>
<evidence type="ECO:0000313" key="1">
    <source>
        <dbReference type="EMBL" id="ARB12641.1"/>
    </source>
</evidence>
<reference evidence="1 2" key="1">
    <citation type="submission" date="2017-02" db="EMBL/GenBank/DDBJ databases">
        <title>Genome sequencing and assembly of Klebsiella pneumoniae phages.</title>
        <authorList>
            <person name="Labudda L."/>
            <person name="Strapagiel D."/>
            <person name="Karczewska-Golec J."/>
            <person name="Golec P."/>
        </authorList>
    </citation>
    <scope>NUCLEOTIDE SEQUENCE [LARGE SCALE GENOMIC DNA]</scope>
</reference>
<keyword evidence="2" id="KW-1185">Reference proteome</keyword>
<gene>
    <name evidence="1" type="ORF">BIS47_137</name>
</gene>
<proteinExistence type="predicted"/>
<dbReference type="KEGG" id="vg:55632630"/>
<dbReference type="Proteomes" id="UP000221691">
    <property type="component" value="Segment"/>
</dbReference>
<accession>A0A1V0E703</accession>
<dbReference type="GeneID" id="55632630"/>
<organism evidence="1 2">
    <name type="scientific">Klebsiella phage vB_KpnM_BIS47</name>
    <dbReference type="NCBI Taxonomy" id="1907784"/>
    <lineage>
        <taxon>Viruses</taxon>
        <taxon>Duplodnaviria</taxon>
        <taxon>Heunggongvirae</taxon>
        <taxon>Uroviricota</taxon>
        <taxon>Caudoviricetes</taxon>
        <taxon>Vequintavirinae</taxon>
        <taxon>Mydovirus</taxon>
        <taxon>Mydovirus BIS47</taxon>
    </lineage>
</organism>
<name>A0A1V0E703_9CAUD</name>
<evidence type="ECO:0000313" key="2">
    <source>
        <dbReference type="Proteomes" id="UP000221691"/>
    </source>
</evidence>
<dbReference type="RefSeq" id="YP_009832644.1">
    <property type="nucleotide sequence ID" value="NC_048656.1"/>
</dbReference>
<sequence length="102" mass="10954">MINKIYTVVRDLCSEVVGTSSTVGQIVTAVVAIPAGTEMAIYSEDKLCGTARTSRDVYLTTGGGSRTLHFGKVVDRTFVVRIGGTVYEGNDVYTAEELEITE</sequence>
<dbReference type="EMBL" id="KY652726">
    <property type="protein sequence ID" value="ARB12641.1"/>
    <property type="molecule type" value="Genomic_DNA"/>
</dbReference>